<dbReference type="OrthoDB" id="3822725at2"/>
<keyword evidence="1" id="KW-0472">Membrane</keyword>
<dbReference type="AlphaFoldDB" id="A0A543AAY1"/>
<keyword evidence="3" id="KW-1185">Reference proteome</keyword>
<evidence type="ECO:0000256" key="1">
    <source>
        <dbReference type="SAM" id="Phobius"/>
    </source>
</evidence>
<protein>
    <recommendedName>
        <fullName evidence="4">ABC-2 family transporter</fullName>
    </recommendedName>
</protein>
<reference evidence="2 3" key="1">
    <citation type="submission" date="2019-06" db="EMBL/GenBank/DDBJ databases">
        <title>Sequencing the genomes of 1000 actinobacteria strains.</title>
        <authorList>
            <person name="Klenk H.-P."/>
        </authorList>
    </citation>
    <scope>NUCLEOTIDE SEQUENCE [LARGE SCALE GENOMIC DNA]</scope>
    <source>
        <strain evidence="2 3">DSM 25218</strain>
    </source>
</reference>
<organism evidence="2 3">
    <name type="scientific">Nocardioides albertanoniae</name>
    <dbReference type="NCBI Taxonomy" id="1175486"/>
    <lineage>
        <taxon>Bacteria</taxon>
        <taxon>Bacillati</taxon>
        <taxon>Actinomycetota</taxon>
        <taxon>Actinomycetes</taxon>
        <taxon>Propionibacteriales</taxon>
        <taxon>Nocardioidaceae</taxon>
        <taxon>Nocardioides</taxon>
    </lineage>
</organism>
<proteinExistence type="predicted"/>
<keyword evidence="1" id="KW-1133">Transmembrane helix</keyword>
<feature type="transmembrane region" description="Helical" evidence="1">
    <location>
        <begin position="72"/>
        <end position="93"/>
    </location>
</feature>
<dbReference type="RefSeq" id="WP_141781473.1">
    <property type="nucleotide sequence ID" value="NZ_VFOV01000001.1"/>
</dbReference>
<sequence length="278" mass="29576">MSAVSVAPSAPLPAVTKVPFSRLVLVEWRKMTDTRAGRVMLMITGGLIALVAGVILLITALADMPALPASTWMSALSFPVSLLVPVLAIMIVTQEWGQRTHMVTFTLEPSRLKVVFAKLAAVFVLGVVTMAIAVGIGALGTLASAGIAGTDANWNVTGTELAWTLATQVLYLLMGFGFAMLLLNTPAALVIYYGYTLILEASVFSALYFVFDWAQNIFPWISMQVAMMPFIAPGQMEAAGVTVEDGALGVARLITSIALWVGLPLVLGTMRVLKSELK</sequence>
<dbReference type="Proteomes" id="UP000320209">
    <property type="component" value="Unassembled WGS sequence"/>
</dbReference>
<name>A0A543AAY1_9ACTN</name>
<comment type="caution">
    <text evidence="2">The sequence shown here is derived from an EMBL/GenBank/DDBJ whole genome shotgun (WGS) entry which is preliminary data.</text>
</comment>
<keyword evidence="1" id="KW-0812">Transmembrane</keyword>
<accession>A0A543AAY1</accession>
<feature type="transmembrane region" description="Helical" evidence="1">
    <location>
        <begin position="253"/>
        <end position="273"/>
    </location>
</feature>
<feature type="transmembrane region" description="Helical" evidence="1">
    <location>
        <begin position="39"/>
        <end position="60"/>
    </location>
</feature>
<feature type="transmembrane region" description="Helical" evidence="1">
    <location>
        <begin position="114"/>
        <end position="141"/>
    </location>
</feature>
<evidence type="ECO:0000313" key="2">
    <source>
        <dbReference type="EMBL" id="TQL69616.1"/>
    </source>
</evidence>
<evidence type="ECO:0000313" key="3">
    <source>
        <dbReference type="Proteomes" id="UP000320209"/>
    </source>
</evidence>
<dbReference type="EMBL" id="VFOV01000001">
    <property type="protein sequence ID" value="TQL69616.1"/>
    <property type="molecule type" value="Genomic_DNA"/>
</dbReference>
<feature type="transmembrane region" description="Helical" evidence="1">
    <location>
        <begin position="190"/>
        <end position="211"/>
    </location>
</feature>
<evidence type="ECO:0008006" key="4">
    <source>
        <dbReference type="Google" id="ProtNLM"/>
    </source>
</evidence>
<gene>
    <name evidence="2" type="ORF">FB381_3528</name>
</gene>
<feature type="transmembrane region" description="Helical" evidence="1">
    <location>
        <begin position="161"/>
        <end position="183"/>
    </location>
</feature>